<keyword evidence="6" id="KW-1185">Reference proteome</keyword>
<dbReference type="InterPro" id="IPR036388">
    <property type="entry name" value="WH-like_DNA-bd_sf"/>
</dbReference>
<keyword evidence="2" id="KW-0238">DNA-binding</keyword>
<dbReference type="InterPro" id="IPR037171">
    <property type="entry name" value="NagB/RpiA_transferase-like"/>
</dbReference>
<dbReference type="PANTHER" id="PTHR30363:SF44">
    <property type="entry name" value="AGA OPERON TRANSCRIPTIONAL REPRESSOR-RELATED"/>
    <property type="match status" value="1"/>
</dbReference>
<dbReference type="PROSITE" id="PS51000">
    <property type="entry name" value="HTH_DEOR_2"/>
    <property type="match status" value="1"/>
</dbReference>
<feature type="domain" description="HTH deoR-type" evidence="4">
    <location>
        <begin position="5"/>
        <end position="60"/>
    </location>
</feature>
<dbReference type="AlphaFoldDB" id="A0A380MLR0"/>
<dbReference type="GO" id="GO:0003700">
    <property type="term" value="F:DNA-binding transcription factor activity"/>
    <property type="evidence" value="ECO:0007669"/>
    <property type="project" value="InterPro"/>
</dbReference>
<evidence type="ECO:0000256" key="1">
    <source>
        <dbReference type="ARBA" id="ARBA00023015"/>
    </source>
</evidence>
<proteinExistence type="predicted"/>
<dbReference type="Gene3D" id="3.40.50.1360">
    <property type="match status" value="1"/>
</dbReference>
<dbReference type="SMART" id="SM00420">
    <property type="entry name" value="HTH_DEOR"/>
    <property type="match status" value="1"/>
</dbReference>
<accession>A0A380MLR0</accession>
<dbReference type="InterPro" id="IPR014036">
    <property type="entry name" value="DeoR-like_C"/>
</dbReference>
<dbReference type="PROSITE" id="PS00894">
    <property type="entry name" value="HTH_DEOR_1"/>
    <property type="match status" value="1"/>
</dbReference>
<organism evidence="5 6">
    <name type="scientific">Suttonella ornithocola</name>
    <dbReference type="NCBI Taxonomy" id="279832"/>
    <lineage>
        <taxon>Bacteria</taxon>
        <taxon>Pseudomonadati</taxon>
        <taxon>Pseudomonadota</taxon>
        <taxon>Gammaproteobacteria</taxon>
        <taxon>Cardiobacteriales</taxon>
        <taxon>Cardiobacteriaceae</taxon>
        <taxon>Suttonella</taxon>
    </lineage>
</organism>
<sequence length="252" mass="27861">METQFTFRQKQIIDLIKIEKRIRAKVLAEQFFVSELTIRRDLDILQDAGLIRRFHGGAEYLPPNEQEINKEINQRKLAIAKAAANAVQDSETLFVNSSSTALLTLAQIKYKHLTVITNNCKALSLEVDARVKLVLCGGDISFPKEALTGEFALSSLNMVTASKAIMGVSGLSLETGMTTATLAEIAVNEKMLARTSGERIIVAESYKLGHNSTFVSGRISDFDTLYTDSDADKNFIQQLREQGINVVLVPYS</sequence>
<evidence type="ECO:0000313" key="5">
    <source>
        <dbReference type="EMBL" id="SUO93575.1"/>
    </source>
</evidence>
<dbReference type="PRINTS" id="PR00037">
    <property type="entry name" value="HTHLACR"/>
</dbReference>
<dbReference type="InterPro" id="IPR018356">
    <property type="entry name" value="Tscrpt_reg_HTH_DeoR_CS"/>
</dbReference>
<dbReference type="PANTHER" id="PTHR30363">
    <property type="entry name" value="HTH-TYPE TRANSCRIPTIONAL REGULATOR SRLR-RELATED"/>
    <property type="match status" value="1"/>
</dbReference>
<dbReference type="Gene3D" id="1.10.10.10">
    <property type="entry name" value="Winged helix-like DNA-binding domain superfamily/Winged helix DNA-binding domain"/>
    <property type="match status" value="1"/>
</dbReference>
<evidence type="ECO:0000259" key="4">
    <source>
        <dbReference type="PROSITE" id="PS51000"/>
    </source>
</evidence>
<dbReference type="SUPFAM" id="SSF46785">
    <property type="entry name" value="Winged helix' DNA-binding domain"/>
    <property type="match status" value="1"/>
</dbReference>
<dbReference type="Pfam" id="PF08220">
    <property type="entry name" value="HTH_DeoR"/>
    <property type="match status" value="1"/>
</dbReference>
<dbReference type="SMART" id="SM01134">
    <property type="entry name" value="DeoRC"/>
    <property type="match status" value="1"/>
</dbReference>
<dbReference type="Pfam" id="PF00455">
    <property type="entry name" value="DeoRC"/>
    <property type="match status" value="1"/>
</dbReference>
<dbReference type="SUPFAM" id="SSF100950">
    <property type="entry name" value="NagB/RpiA/CoA transferase-like"/>
    <property type="match status" value="1"/>
</dbReference>
<dbReference type="GO" id="GO:0003677">
    <property type="term" value="F:DNA binding"/>
    <property type="evidence" value="ECO:0007669"/>
    <property type="project" value="UniProtKB-KW"/>
</dbReference>
<dbReference type="InterPro" id="IPR001034">
    <property type="entry name" value="DeoR_HTH"/>
</dbReference>
<evidence type="ECO:0000256" key="3">
    <source>
        <dbReference type="ARBA" id="ARBA00023163"/>
    </source>
</evidence>
<keyword evidence="1" id="KW-0805">Transcription regulation</keyword>
<reference evidence="5 6" key="1">
    <citation type="submission" date="2018-06" db="EMBL/GenBank/DDBJ databases">
        <authorList>
            <consortium name="Pathogen Informatics"/>
            <person name="Doyle S."/>
        </authorList>
    </citation>
    <scope>NUCLEOTIDE SEQUENCE [LARGE SCALE GENOMIC DNA]</scope>
    <source>
        <strain evidence="5 6">NCTC13337</strain>
    </source>
</reference>
<evidence type="ECO:0000256" key="2">
    <source>
        <dbReference type="ARBA" id="ARBA00023125"/>
    </source>
</evidence>
<evidence type="ECO:0000313" key="6">
    <source>
        <dbReference type="Proteomes" id="UP000254601"/>
    </source>
</evidence>
<gene>
    <name evidence="5" type="primary">glpR</name>
    <name evidence="5" type="ORF">NCTC13337_00302</name>
</gene>
<dbReference type="Proteomes" id="UP000254601">
    <property type="component" value="Unassembled WGS sequence"/>
</dbReference>
<dbReference type="InterPro" id="IPR050313">
    <property type="entry name" value="Carb_Metab_HTH_regulators"/>
</dbReference>
<protein>
    <submittedName>
        <fullName evidence="5">Glycerol-3-phosphate regulon repressor</fullName>
    </submittedName>
</protein>
<dbReference type="EMBL" id="UHIC01000001">
    <property type="protein sequence ID" value="SUO93575.1"/>
    <property type="molecule type" value="Genomic_DNA"/>
</dbReference>
<dbReference type="InterPro" id="IPR036390">
    <property type="entry name" value="WH_DNA-bd_sf"/>
</dbReference>
<dbReference type="RefSeq" id="WP_072575947.1">
    <property type="nucleotide sequence ID" value="NZ_LWHB01000038.1"/>
</dbReference>
<name>A0A380MLR0_9GAMM</name>
<keyword evidence="3" id="KW-0804">Transcription</keyword>